<evidence type="ECO:0000256" key="1">
    <source>
        <dbReference type="SAM" id="Phobius"/>
    </source>
</evidence>
<protein>
    <submittedName>
        <fullName evidence="2">Uncharacterized protein</fullName>
    </submittedName>
</protein>
<accession>A0AAV4QG70</accession>
<keyword evidence="1" id="KW-0812">Transmembrane</keyword>
<sequence length="105" mass="12082">METVLSNASFGYKPRPFWNLTKWFFCSFYSIFVKVPSAFALTIKRIFSSKTSSLKHLFEMTLKGSFQLFLDSSVNSAISTTVILKDPKKMMERITRGLGAYLKFE</sequence>
<comment type="caution">
    <text evidence="2">The sequence shown here is derived from an EMBL/GenBank/DDBJ whole genome shotgun (WGS) entry which is preliminary data.</text>
</comment>
<keyword evidence="1" id="KW-1133">Transmembrane helix</keyword>
<dbReference type="Proteomes" id="UP001054837">
    <property type="component" value="Unassembled WGS sequence"/>
</dbReference>
<dbReference type="EMBL" id="BPLQ01004200">
    <property type="protein sequence ID" value="GIY06348.1"/>
    <property type="molecule type" value="Genomic_DNA"/>
</dbReference>
<reference evidence="2 3" key="1">
    <citation type="submission" date="2021-06" db="EMBL/GenBank/DDBJ databases">
        <title>Caerostris darwini draft genome.</title>
        <authorList>
            <person name="Kono N."/>
            <person name="Arakawa K."/>
        </authorList>
    </citation>
    <scope>NUCLEOTIDE SEQUENCE [LARGE SCALE GENOMIC DNA]</scope>
</reference>
<evidence type="ECO:0000313" key="3">
    <source>
        <dbReference type="Proteomes" id="UP001054837"/>
    </source>
</evidence>
<name>A0AAV4QG70_9ARAC</name>
<proteinExistence type="predicted"/>
<evidence type="ECO:0000313" key="2">
    <source>
        <dbReference type="EMBL" id="GIY06348.1"/>
    </source>
</evidence>
<gene>
    <name evidence="2" type="ORF">CDAR_371051</name>
</gene>
<feature type="transmembrane region" description="Helical" evidence="1">
    <location>
        <begin position="20"/>
        <end position="43"/>
    </location>
</feature>
<keyword evidence="3" id="KW-1185">Reference proteome</keyword>
<organism evidence="2 3">
    <name type="scientific">Caerostris darwini</name>
    <dbReference type="NCBI Taxonomy" id="1538125"/>
    <lineage>
        <taxon>Eukaryota</taxon>
        <taxon>Metazoa</taxon>
        <taxon>Ecdysozoa</taxon>
        <taxon>Arthropoda</taxon>
        <taxon>Chelicerata</taxon>
        <taxon>Arachnida</taxon>
        <taxon>Araneae</taxon>
        <taxon>Araneomorphae</taxon>
        <taxon>Entelegynae</taxon>
        <taxon>Araneoidea</taxon>
        <taxon>Araneidae</taxon>
        <taxon>Caerostris</taxon>
    </lineage>
</organism>
<dbReference type="AlphaFoldDB" id="A0AAV4QG70"/>
<keyword evidence="1" id="KW-0472">Membrane</keyword>